<dbReference type="AlphaFoldDB" id="A0A7L9QC13"/>
<protein>
    <recommendedName>
        <fullName evidence="2">Methyltransferase type 11 domain-containing protein</fullName>
    </recommendedName>
</protein>
<dbReference type="Pfam" id="PF13489">
    <property type="entry name" value="Methyltransf_23"/>
    <property type="match status" value="1"/>
</dbReference>
<dbReference type="InterPro" id="IPR029063">
    <property type="entry name" value="SAM-dependent_MTases_sf"/>
</dbReference>
<dbReference type="SUPFAM" id="SSF53335">
    <property type="entry name" value="S-adenosyl-L-methionine-dependent methyltransferases"/>
    <property type="match status" value="1"/>
</dbReference>
<dbReference type="Gene3D" id="3.40.50.150">
    <property type="entry name" value="Vaccinia Virus protein VP39"/>
    <property type="match status" value="1"/>
</dbReference>
<evidence type="ECO:0000313" key="1">
    <source>
        <dbReference type="EMBL" id="QOL00463.1"/>
    </source>
</evidence>
<evidence type="ECO:0008006" key="2">
    <source>
        <dbReference type="Google" id="ProtNLM"/>
    </source>
</evidence>
<reference evidence="1" key="1">
    <citation type="submission" date="2020-09" db="EMBL/GenBank/DDBJ databases">
        <title>A new high-throughput screening method to detect antimicrobial volatiles from metagenomic clone libraries.</title>
        <authorList>
            <person name="Stocker F."/>
            <person name="Obermeier M."/>
            <person name="Resch K."/>
            <person name="Berg G."/>
            <person name="Mueller Bogota C.A."/>
        </authorList>
    </citation>
    <scope>NUCLEOTIDE SEQUENCE</scope>
</reference>
<proteinExistence type="predicted"/>
<accession>A0A7L9QC13</accession>
<organism evidence="1">
    <name type="scientific">uncultured organism</name>
    <dbReference type="NCBI Taxonomy" id="155900"/>
    <lineage>
        <taxon>unclassified sequences</taxon>
        <taxon>environmental samples</taxon>
    </lineage>
</organism>
<name>A0A7L9QC13_9ZZZZ</name>
<dbReference type="EMBL" id="MW000469">
    <property type="protein sequence ID" value="QOL00463.1"/>
    <property type="molecule type" value="Genomic_DNA"/>
</dbReference>
<sequence>MILNNNPAINVDELMKRVREAAEQIRTSGAIEFRRGEPRNQDEIRLAQSLDRHRIVTRLLDGAEAATVPLGVPRRLRAFGALGAFITRVFNYFFKRQREYNGALLATGRELISLALVTGDTLTKTIENLAALETYRMEAFRELRESIDGLRSQLAGIENSHHATRQLAEGVRADLDAAQIAHLAIQTRFAHERVDTAEATLRDVSLRANASPLREEVERSMLGYLRDADRRIADNYESALRSIAMLRGEVQALPRAAGLAPADPPAVAPDPDDAFHAYLSDRFRGSRPDIETRLAEYLPIVQAAGTITAETPLLDIGPGRGEWLTVLREHGIPAFGAETNRLLADECAALGFDVRCEDMLGVLRSLPAASLGALTAFHVVEHISFPYLLEALREAMRVLVPGGTIVFETPNSRNILVATVTFYFDPTHRNPVPHELLTAVLEGLGYADCRVLELHRLDPPIFPGNDELSEHLNARFFSAQDYALIARTPYA</sequence>